<protein>
    <submittedName>
        <fullName evidence="2">Uncharacterized protein</fullName>
    </submittedName>
</protein>
<feature type="region of interest" description="Disordered" evidence="1">
    <location>
        <begin position="1"/>
        <end position="61"/>
    </location>
</feature>
<reference evidence="2" key="1">
    <citation type="journal article" date="2020" name="Fungal Divers.">
        <title>Resolving the Mortierellaceae phylogeny through synthesis of multi-gene phylogenetics and phylogenomics.</title>
        <authorList>
            <person name="Vandepol N."/>
            <person name="Liber J."/>
            <person name="Desiro A."/>
            <person name="Na H."/>
            <person name="Kennedy M."/>
            <person name="Barry K."/>
            <person name="Grigoriev I.V."/>
            <person name="Miller A.N."/>
            <person name="O'Donnell K."/>
            <person name="Stajich J.E."/>
            <person name="Bonito G."/>
        </authorList>
    </citation>
    <scope>NUCLEOTIDE SEQUENCE</scope>
    <source>
        <strain evidence="2">KOD948</strain>
    </source>
</reference>
<keyword evidence="3" id="KW-1185">Reference proteome</keyword>
<evidence type="ECO:0000256" key="1">
    <source>
        <dbReference type="SAM" id="MobiDB-lite"/>
    </source>
</evidence>
<evidence type="ECO:0000313" key="2">
    <source>
        <dbReference type="EMBL" id="KAG0249588.1"/>
    </source>
</evidence>
<dbReference type="AlphaFoldDB" id="A0A9P6TW02"/>
<dbReference type="Proteomes" id="UP000726737">
    <property type="component" value="Unassembled WGS sequence"/>
</dbReference>
<name>A0A9P6TW02_9FUNG</name>
<comment type="caution">
    <text evidence="2">The sequence shown here is derived from an EMBL/GenBank/DDBJ whole genome shotgun (WGS) entry which is preliminary data.</text>
</comment>
<accession>A0A9P6TW02</accession>
<dbReference type="EMBL" id="JAAAJA010000795">
    <property type="protein sequence ID" value="KAG0249588.1"/>
    <property type="molecule type" value="Genomic_DNA"/>
</dbReference>
<feature type="non-terminal residue" evidence="2">
    <location>
        <position position="61"/>
    </location>
</feature>
<proteinExistence type="predicted"/>
<feature type="compositionally biased region" description="Low complexity" evidence="1">
    <location>
        <begin position="7"/>
        <end position="20"/>
    </location>
</feature>
<gene>
    <name evidence="2" type="ORF">BG011_009117</name>
</gene>
<organism evidence="2 3">
    <name type="scientific">Mortierella polycephala</name>
    <dbReference type="NCBI Taxonomy" id="41804"/>
    <lineage>
        <taxon>Eukaryota</taxon>
        <taxon>Fungi</taxon>
        <taxon>Fungi incertae sedis</taxon>
        <taxon>Mucoromycota</taxon>
        <taxon>Mortierellomycotina</taxon>
        <taxon>Mortierellomycetes</taxon>
        <taxon>Mortierellales</taxon>
        <taxon>Mortierellaceae</taxon>
        <taxon>Mortierella</taxon>
    </lineage>
</organism>
<sequence length="61" mass="6260">MSKTQMSTTSPPASSFAPVPCEKKLSLNTQEPSAAVTPGSISSNESSPPPVSPAITRLLSM</sequence>
<evidence type="ECO:0000313" key="3">
    <source>
        <dbReference type="Proteomes" id="UP000726737"/>
    </source>
</evidence>